<proteinExistence type="predicted"/>
<dbReference type="InterPro" id="IPR001509">
    <property type="entry name" value="Epimerase_deHydtase"/>
</dbReference>
<comment type="caution">
    <text evidence="3">The sequence shown here is derived from an EMBL/GenBank/DDBJ whole genome shotgun (WGS) entry which is preliminary data.</text>
</comment>
<dbReference type="Pfam" id="PF16363">
    <property type="entry name" value="GDP_Man_Dehyd"/>
    <property type="match status" value="1"/>
</dbReference>
<feature type="domain" description="NAD(P)-binding" evidence="2">
    <location>
        <begin position="319"/>
        <end position="444"/>
    </location>
</feature>
<gene>
    <name evidence="3" type="ORF">BIW11_11130</name>
</gene>
<evidence type="ECO:0000313" key="4">
    <source>
        <dbReference type="Proteomes" id="UP000192247"/>
    </source>
</evidence>
<dbReference type="Gene3D" id="3.40.50.720">
    <property type="entry name" value="NAD(P)-binding Rossmann-like Domain"/>
    <property type="match status" value="2"/>
</dbReference>
<accession>A0A1V9XD17</accession>
<dbReference type="EMBL" id="MNPL01015114">
    <property type="protein sequence ID" value="OQR71242.1"/>
    <property type="molecule type" value="Genomic_DNA"/>
</dbReference>
<dbReference type="Gene3D" id="3.90.25.10">
    <property type="entry name" value="UDP-galactose 4-epimerase, domain 1"/>
    <property type="match status" value="1"/>
</dbReference>
<evidence type="ECO:0000259" key="1">
    <source>
        <dbReference type="Pfam" id="PF01370"/>
    </source>
</evidence>
<dbReference type="InterPro" id="IPR036291">
    <property type="entry name" value="NAD(P)-bd_dom_sf"/>
</dbReference>
<organism evidence="3 4">
    <name type="scientific">Tropilaelaps mercedesae</name>
    <dbReference type="NCBI Taxonomy" id="418985"/>
    <lineage>
        <taxon>Eukaryota</taxon>
        <taxon>Metazoa</taxon>
        <taxon>Ecdysozoa</taxon>
        <taxon>Arthropoda</taxon>
        <taxon>Chelicerata</taxon>
        <taxon>Arachnida</taxon>
        <taxon>Acari</taxon>
        <taxon>Parasitiformes</taxon>
        <taxon>Mesostigmata</taxon>
        <taxon>Gamasina</taxon>
        <taxon>Dermanyssoidea</taxon>
        <taxon>Laelapidae</taxon>
        <taxon>Tropilaelaps</taxon>
    </lineage>
</organism>
<protein>
    <submittedName>
        <fullName evidence="3">UDP-glucose 4-epimerase-like</fullName>
    </submittedName>
</protein>
<dbReference type="InterPro" id="IPR016040">
    <property type="entry name" value="NAD(P)-bd_dom"/>
</dbReference>
<dbReference type="InParanoid" id="A0A1V9XD17"/>
<dbReference type="STRING" id="418985.A0A1V9XD17"/>
<dbReference type="Pfam" id="PF01370">
    <property type="entry name" value="Epimerase"/>
    <property type="match status" value="1"/>
</dbReference>
<dbReference type="PANTHER" id="PTHR43725:SF31">
    <property type="entry name" value="UDP-GLUCOSE 4-EPIMERASE"/>
    <property type="match status" value="1"/>
</dbReference>
<keyword evidence="4" id="KW-1185">Reference proteome</keyword>
<dbReference type="GO" id="GO:0005829">
    <property type="term" value="C:cytosol"/>
    <property type="evidence" value="ECO:0007669"/>
    <property type="project" value="TreeGrafter"/>
</dbReference>
<reference evidence="3 4" key="1">
    <citation type="journal article" date="2017" name="Gigascience">
        <title>Draft genome of the honey bee ectoparasitic mite, Tropilaelaps mercedesae, is shaped by the parasitic life history.</title>
        <authorList>
            <person name="Dong X."/>
            <person name="Armstrong S.D."/>
            <person name="Xia D."/>
            <person name="Makepeace B.L."/>
            <person name="Darby A.C."/>
            <person name="Kadowaki T."/>
        </authorList>
    </citation>
    <scope>NUCLEOTIDE SEQUENCE [LARGE SCALE GENOMIC DNA]</scope>
    <source>
        <strain evidence="3">Wuxi-XJTLU</strain>
    </source>
</reference>
<dbReference type="GO" id="GO:0003978">
    <property type="term" value="F:UDP-glucose 4-epimerase activity"/>
    <property type="evidence" value="ECO:0007669"/>
    <property type="project" value="TreeGrafter"/>
</dbReference>
<name>A0A1V9XD17_9ACAR</name>
<evidence type="ECO:0000313" key="3">
    <source>
        <dbReference type="EMBL" id="OQR71242.1"/>
    </source>
</evidence>
<sequence length="467" mass="52092">MSSQETKCVFVTGGAGFIGSHTVIELLNANYEVVVVDNFANCVRSSTLSSSVGSGDSKGQSSRHQKAESLLRAEEICGKKIHFYACDLLDKAELSNVLKKHKVDCVIHFAAMKAVGESMQKPLFYYKNNIVSTINVLESIPAKRTTRKTIYDGERREHSCCYCSECYERDIANEIFSPAATHHICSCSVNSNSERRQQSPLAGERGKRRKQVRVMKEQGVYNMVFSSSCVVYGHPQYLPIDEAHPTGNVANVYGRTKETSKNFELRQGLKGRNSISRSPESNILVTSVPFSMTQMCKFPLSSIKSTGRIGEDPVRAFTNLMPIIGEVAMGRRPALDVYGGDYDTDDGTGVRDFIHVMDLASGHVAALRALDKPLRFKCYNLGTGQGTSILQLITMFEEVTGRSIPYKVLARRLGDIPAIWGDCSLAENELQWKAKYTVKDMCRDFWRWLNENPNGYPRASEIIRPSQ</sequence>
<feature type="domain" description="NAD-dependent epimerase/dehydratase" evidence="1">
    <location>
        <begin position="9"/>
        <end position="144"/>
    </location>
</feature>
<dbReference type="Proteomes" id="UP000192247">
    <property type="component" value="Unassembled WGS sequence"/>
</dbReference>
<dbReference type="OrthoDB" id="9402762at2759"/>
<dbReference type="AlphaFoldDB" id="A0A1V9XD17"/>
<dbReference type="PANTHER" id="PTHR43725">
    <property type="entry name" value="UDP-GLUCOSE 4-EPIMERASE"/>
    <property type="match status" value="1"/>
</dbReference>
<dbReference type="SUPFAM" id="SSF51735">
    <property type="entry name" value="NAD(P)-binding Rossmann-fold domains"/>
    <property type="match status" value="1"/>
</dbReference>
<evidence type="ECO:0000259" key="2">
    <source>
        <dbReference type="Pfam" id="PF16363"/>
    </source>
</evidence>
<dbReference type="GO" id="GO:0033499">
    <property type="term" value="P:galactose catabolic process via UDP-galactose, Leloir pathway"/>
    <property type="evidence" value="ECO:0007669"/>
    <property type="project" value="TreeGrafter"/>
</dbReference>